<evidence type="ECO:0000256" key="1">
    <source>
        <dbReference type="ARBA" id="ARBA00005613"/>
    </source>
</evidence>
<protein>
    <recommendedName>
        <fullName evidence="4">Protein yippee-like</fullName>
    </recommendedName>
</protein>
<sequence length="136" mass="15445">MGRPFYEWLEGRCYACKMCHCNLAAATELVSRQFHSKHGRAYLFNTAVNLSTGPREERMMTTGLHVVCDVYCSKCQWPVGWKYELAYEKSQKYKEGKVILERASVVDINTAASSSDDDDVQDHIGEEGAETDSDDY</sequence>
<evidence type="ECO:0000256" key="2">
    <source>
        <dbReference type="ARBA" id="ARBA00022723"/>
    </source>
</evidence>
<feature type="region of interest" description="Disordered" evidence="5">
    <location>
        <begin position="111"/>
        <end position="136"/>
    </location>
</feature>
<evidence type="ECO:0000256" key="3">
    <source>
        <dbReference type="ARBA" id="ARBA00022833"/>
    </source>
</evidence>
<dbReference type="OrthoDB" id="6407410at2759"/>
<evidence type="ECO:0000313" key="8">
    <source>
        <dbReference type="Proteomes" id="UP000650467"/>
    </source>
</evidence>
<dbReference type="AlphaFoldDB" id="A0A835SMI5"/>
<dbReference type="InterPro" id="IPR034751">
    <property type="entry name" value="Yippee"/>
</dbReference>
<proteinExistence type="inferred from homology"/>
<gene>
    <name evidence="7" type="ORF">HXX76_010528</name>
</gene>
<evidence type="ECO:0000259" key="6">
    <source>
        <dbReference type="PROSITE" id="PS51792"/>
    </source>
</evidence>
<evidence type="ECO:0000256" key="5">
    <source>
        <dbReference type="SAM" id="MobiDB-lite"/>
    </source>
</evidence>
<evidence type="ECO:0000256" key="4">
    <source>
        <dbReference type="RuleBase" id="RU110713"/>
    </source>
</evidence>
<dbReference type="PANTHER" id="PTHR13848">
    <property type="entry name" value="PROTEIN YIPPEE-LIKE CG15309-RELATED"/>
    <property type="match status" value="1"/>
</dbReference>
<name>A0A835SMI5_CHLIN</name>
<keyword evidence="3" id="KW-0862">Zinc</keyword>
<reference evidence="7" key="1">
    <citation type="journal article" date="2020" name="bioRxiv">
        <title>Comparative genomics of Chlamydomonas.</title>
        <authorList>
            <person name="Craig R.J."/>
            <person name="Hasan A.R."/>
            <person name="Ness R.W."/>
            <person name="Keightley P.D."/>
        </authorList>
    </citation>
    <scope>NUCLEOTIDE SEQUENCE</scope>
    <source>
        <strain evidence="7">SAG 7.73</strain>
    </source>
</reference>
<comment type="caution">
    <text evidence="7">The sequence shown here is derived from an EMBL/GenBank/DDBJ whole genome shotgun (WGS) entry which is preliminary data.</text>
</comment>
<dbReference type="Proteomes" id="UP000650467">
    <property type="component" value="Unassembled WGS sequence"/>
</dbReference>
<dbReference type="InterPro" id="IPR004910">
    <property type="entry name" value="Yippee/Mis18/Cereblon"/>
</dbReference>
<evidence type="ECO:0000313" key="7">
    <source>
        <dbReference type="EMBL" id="KAG2429744.1"/>
    </source>
</evidence>
<feature type="compositionally biased region" description="Acidic residues" evidence="5">
    <location>
        <begin position="127"/>
        <end position="136"/>
    </location>
</feature>
<organism evidence="7 8">
    <name type="scientific">Chlamydomonas incerta</name>
    <dbReference type="NCBI Taxonomy" id="51695"/>
    <lineage>
        <taxon>Eukaryota</taxon>
        <taxon>Viridiplantae</taxon>
        <taxon>Chlorophyta</taxon>
        <taxon>core chlorophytes</taxon>
        <taxon>Chlorophyceae</taxon>
        <taxon>CS clade</taxon>
        <taxon>Chlamydomonadales</taxon>
        <taxon>Chlamydomonadaceae</taxon>
        <taxon>Chlamydomonas</taxon>
    </lineage>
</organism>
<keyword evidence="2" id="KW-0479">Metal-binding</keyword>
<comment type="similarity">
    <text evidence="1 4">Belongs to the yippee family.</text>
</comment>
<feature type="domain" description="Yippee" evidence="6">
    <location>
        <begin position="12"/>
        <end position="109"/>
    </location>
</feature>
<dbReference type="GO" id="GO:0046872">
    <property type="term" value="F:metal ion binding"/>
    <property type="evidence" value="ECO:0007669"/>
    <property type="project" value="UniProtKB-KW"/>
</dbReference>
<keyword evidence="8" id="KW-1185">Reference proteome</keyword>
<dbReference type="EMBL" id="JAEHOC010000029">
    <property type="protein sequence ID" value="KAG2429744.1"/>
    <property type="molecule type" value="Genomic_DNA"/>
</dbReference>
<accession>A0A835SMI5</accession>
<dbReference type="Pfam" id="PF03226">
    <property type="entry name" value="Yippee-Mis18"/>
    <property type="match status" value="1"/>
</dbReference>
<dbReference type="InterPro" id="IPR039058">
    <property type="entry name" value="Yippee_fam"/>
</dbReference>
<dbReference type="PROSITE" id="PS51792">
    <property type="entry name" value="YIPPEE"/>
    <property type="match status" value="1"/>
</dbReference>